<keyword evidence="3" id="KW-0472">Membrane</keyword>
<dbReference type="InterPro" id="IPR002110">
    <property type="entry name" value="Ankyrin_rpt"/>
</dbReference>
<evidence type="ECO:0000313" key="5">
    <source>
        <dbReference type="Proteomes" id="UP000827721"/>
    </source>
</evidence>
<feature type="transmembrane region" description="Helical" evidence="3">
    <location>
        <begin position="344"/>
        <end position="367"/>
    </location>
</feature>
<dbReference type="PANTHER" id="PTHR24186:SF38">
    <property type="entry name" value="ANKYRIN REPEAT FAMILY PROTEIN"/>
    <property type="match status" value="1"/>
</dbReference>
<accession>A0ABQ8HFI3</accession>
<dbReference type="Gene3D" id="1.25.40.20">
    <property type="entry name" value="Ankyrin repeat-containing domain"/>
    <property type="match status" value="1"/>
</dbReference>
<keyword evidence="5" id="KW-1185">Reference proteome</keyword>
<protein>
    <submittedName>
        <fullName evidence="4">Uncharacterized protein</fullName>
    </submittedName>
</protein>
<comment type="caution">
    <text evidence="4">The sequence shown here is derived from an EMBL/GenBank/DDBJ whole genome shotgun (WGS) entry which is preliminary data.</text>
</comment>
<evidence type="ECO:0000256" key="2">
    <source>
        <dbReference type="ARBA" id="ARBA00023043"/>
    </source>
</evidence>
<proteinExistence type="predicted"/>
<evidence type="ECO:0000313" key="4">
    <source>
        <dbReference type="EMBL" id="KAH7557360.1"/>
    </source>
</evidence>
<sequence length="485" mass="54131">MKNENLTMAAAVNTFSESLKLFNNAIRDDDIKAGKSLISANPKILDPAAVYSENFLILACKLRRFRFIAEIGGIKPELACEKIQGGYTFLHLACIAGDDEMVRALVGLCFDQLYFERDHKFSMTPLQTAVVHGRVGAIVLLLSACPDSIDELTSKRQTVFHLAAENYRPDAFTVLLEGAKKLNKEHLLDEKDCHGNTVLHIAVPDKQLRIVKMCLPDLSSTTGHGFTIWVNAKNMKGETALDLYYKISDPDFETQHIGRILHEASRREEASLLSRGGYKKRSNTTSWRTLETKNVLLVVLAIFIGLAFTVTCSLPSLFPKEYLVALAVVVFELKDIVYGELPHIFYIMSFITVLLTTSTCILSVLMYSLPCGSLMLIGGFATFVLYLLLAYSVMPKFSVRAGSYRVPSYYLMFILALSFIFIGALIIQLGNFLMSRYYNHVKCVVSKMVSKIWSPSKKKLPLRSSSFKIQMVGTTILANSSTSNN</sequence>
<dbReference type="SMART" id="SM00248">
    <property type="entry name" value="ANK"/>
    <property type="match status" value="4"/>
</dbReference>
<keyword evidence="1" id="KW-0677">Repeat</keyword>
<reference evidence="4 5" key="1">
    <citation type="submission" date="2021-02" db="EMBL/GenBank/DDBJ databases">
        <title>Plant Genome Project.</title>
        <authorList>
            <person name="Zhang R.-G."/>
        </authorList>
    </citation>
    <scope>NUCLEOTIDE SEQUENCE [LARGE SCALE GENOMIC DNA]</scope>
    <source>
        <tissue evidence="4">Leaves</tissue>
    </source>
</reference>
<evidence type="ECO:0000256" key="3">
    <source>
        <dbReference type="SAM" id="Phobius"/>
    </source>
</evidence>
<keyword evidence="3" id="KW-0812">Transmembrane</keyword>
<name>A0ABQ8HFI3_9ROSI</name>
<dbReference type="Proteomes" id="UP000827721">
    <property type="component" value="Unassembled WGS sequence"/>
</dbReference>
<feature type="transmembrane region" description="Helical" evidence="3">
    <location>
        <begin position="374"/>
        <end position="394"/>
    </location>
</feature>
<dbReference type="SUPFAM" id="SSF48403">
    <property type="entry name" value="Ankyrin repeat"/>
    <property type="match status" value="1"/>
</dbReference>
<evidence type="ECO:0000256" key="1">
    <source>
        <dbReference type="ARBA" id="ARBA00022737"/>
    </source>
</evidence>
<keyword evidence="3" id="KW-1133">Transmembrane helix</keyword>
<dbReference type="PANTHER" id="PTHR24186">
    <property type="entry name" value="PROTEIN PHOSPHATASE 1 REGULATORY SUBUNIT"/>
    <property type="match status" value="1"/>
</dbReference>
<dbReference type="Pfam" id="PF00023">
    <property type="entry name" value="Ank"/>
    <property type="match status" value="1"/>
</dbReference>
<gene>
    <name evidence="4" type="ORF">JRO89_XS11G0130900</name>
</gene>
<keyword evidence="2" id="KW-0040">ANK repeat</keyword>
<dbReference type="EMBL" id="JAFEMO010000011">
    <property type="protein sequence ID" value="KAH7557360.1"/>
    <property type="molecule type" value="Genomic_DNA"/>
</dbReference>
<organism evidence="4 5">
    <name type="scientific">Xanthoceras sorbifolium</name>
    <dbReference type="NCBI Taxonomy" id="99658"/>
    <lineage>
        <taxon>Eukaryota</taxon>
        <taxon>Viridiplantae</taxon>
        <taxon>Streptophyta</taxon>
        <taxon>Embryophyta</taxon>
        <taxon>Tracheophyta</taxon>
        <taxon>Spermatophyta</taxon>
        <taxon>Magnoliopsida</taxon>
        <taxon>eudicotyledons</taxon>
        <taxon>Gunneridae</taxon>
        <taxon>Pentapetalae</taxon>
        <taxon>rosids</taxon>
        <taxon>malvids</taxon>
        <taxon>Sapindales</taxon>
        <taxon>Sapindaceae</taxon>
        <taxon>Xanthoceroideae</taxon>
        <taxon>Xanthoceras</taxon>
    </lineage>
</organism>
<feature type="transmembrane region" description="Helical" evidence="3">
    <location>
        <begin position="406"/>
        <end position="427"/>
    </location>
</feature>
<feature type="transmembrane region" description="Helical" evidence="3">
    <location>
        <begin position="295"/>
        <end position="318"/>
    </location>
</feature>
<dbReference type="InterPro" id="IPR036770">
    <property type="entry name" value="Ankyrin_rpt-contain_sf"/>
</dbReference>